<feature type="coiled-coil region" evidence="1">
    <location>
        <begin position="185"/>
        <end position="258"/>
    </location>
</feature>
<name>A0A0M0LQ73_9EUKA</name>
<organism evidence="3 4">
    <name type="scientific">Chrysochromulina tobinii</name>
    <dbReference type="NCBI Taxonomy" id="1460289"/>
    <lineage>
        <taxon>Eukaryota</taxon>
        <taxon>Haptista</taxon>
        <taxon>Haptophyta</taxon>
        <taxon>Prymnesiophyceae</taxon>
        <taxon>Prymnesiales</taxon>
        <taxon>Chrysochromulinaceae</taxon>
        <taxon>Chrysochromulina</taxon>
    </lineage>
</organism>
<reference evidence="4" key="1">
    <citation type="journal article" date="2015" name="PLoS Genet.">
        <title>Genome Sequence and Transcriptome Analyses of Chrysochromulina tobin: Metabolic Tools for Enhanced Algal Fitness in the Prominent Order Prymnesiales (Haptophyceae).</title>
        <authorList>
            <person name="Hovde B.T."/>
            <person name="Deodato C.R."/>
            <person name="Hunsperger H.M."/>
            <person name="Ryken S.A."/>
            <person name="Yost W."/>
            <person name="Jha R.K."/>
            <person name="Patterson J."/>
            <person name="Monnat R.J. Jr."/>
            <person name="Barlow S.B."/>
            <person name="Starkenburg S.R."/>
            <person name="Cattolico R.A."/>
        </authorList>
    </citation>
    <scope>NUCLEOTIDE SEQUENCE</scope>
    <source>
        <strain evidence="4">CCMP291</strain>
    </source>
</reference>
<proteinExistence type="predicted"/>
<protein>
    <submittedName>
        <fullName evidence="3">Uncharacterized protein</fullName>
    </submittedName>
</protein>
<evidence type="ECO:0000256" key="1">
    <source>
        <dbReference type="SAM" id="Coils"/>
    </source>
</evidence>
<feature type="coiled-coil region" evidence="1">
    <location>
        <begin position="334"/>
        <end position="382"/>
    </location>
</feature>
<evidence type="ECO:0000256" key="2">
    <source>
        <dbReference type="SAM" id="MobiDB-lite"/>
    </source>
</evidence>
<accession>A0A0M0LQ73</accession>
<gene>
    <name evidence="3" type="ORF">Ctob_011348</name>
</gene>
<feature type="region of interest" description="Disordered" evidence="2">
    <location>
        <begin position="302"/>
        <end position="321"/>
    </location>
</feature>
<evidence type="ECO:0000313" key="3">
    <source>
        <dbReference type="EMBL" id="KOO53146.1"/>
    </source>
</evidence>
<feature type="compositionally biased region" description="Polar residues" evidence="2">
    <location>
        <begin position="1"/>
        <end position="12"/>
    </location>
</feature>
<keyword evidence="4" id="KW-1185">Reference proteome</keyword>
<keyword evidence="1" id="KW-0175">Coiled coil</keyword>
<dbReference type="AlphaFoldDB" id="A0A0M0LQ73"/>
<feature type="region of interest" description="Disordered" evidence="2">
    <location>
        <begin position="1"/>
        <end position="30"/>
    </location>
</feature>
<sequence length="406" mass="45107">MLKAVTRQNRSAPQLAKRLSPTKDSLGAPSLKSVDEDVEVAIGSASQELLEQLQVFADEDEEKWEAMRQIVGLGLESISGSVLALISRIADELQLSLREKLKEGIKANEEKLDRARKAGEIKVEEVKADYRGRELSQLEIEQKIVERILSAVGAGSGEEKDGEQGKILHEAFARQAELLAEISKLTNLNGELRDANGEERQMRAKAEKSFEEANYQLQRSEDELASYQSELAVTTRALESKTEAFEELSQRSSQAQREHNAYRGWAEASLAVLAEVKAKNAENEATIFRLETMLRKAHVSMERAAGGPPRPPESLSTAPSESLTTDIVDLDDLLTVILAELQELRAQKRDWLEESKESAKRLHNLQDDLRAVRAQHDKALGEIRQLMGELDATRTDLAQVSATECA</sequence>
<evidence type="ECO:0000313" key="4">
    <source>
        <dbReference type="Proteomes" id="UP000037460"/>
    </source>
</evidence>
<dbReference type="EMBL" id="JWZX01000358">
    <property type="protein sequence ID" value="KOO53146.1"/>
    <property type="molecule type" value="Genomic_DNA"/>
</dbReference>
<comment type="caution">
    <text evidence="3">The sequence shown here is derived from an EMBL/GenBank/DDBJ whole genome shotgun (WGS) entry which is preliminary data.</text>
</comment>
<dbReference type="Proteomes" id="UP000037460">
    <property type="component" value="Unassembled WGS sequence"/>
</dbReference>